<dbReference type="OrthoDB" id="104407at2"/>
<dbReference type="SMART" id="SM00028">
    <property type="entry name" value="TPR"/>
    <property type="match status" value="2"/>
</dbReference>
<dbReference type="SUPFAM" id="SSF48452">
    <property type="entry name" value="TPR-like"/>
    <property type="match status" value="1"/>
</dbReference>
<dbReference type="RefSeq" id="WP_011524651.1">
    <property type="nucleotide sequence ID" value="NC_008009.1"/>
</dbReference>
<feature type="repeat" description="TPR" evidence="1">
    <location>
        <begin position="412"/>
        <end position="445"/>
    </location>
</feature>
<proteinExistence type="predicted"/>
<dbReference type="EMBL" id="CP000360">
    <property type="protein sequence ID" value="ABF42852.1"/>
    <property type="molecule type" value="Genomic_DNA"/>
</dbReference>
<keyword evidence="4" id="KW-1185">Reference proteome</keyword>
<dbReference type="AlphaFoldDB" id="Q1IJU8"/>
<feature type="region of interest" description="Disordered" evidence="2">
    <location>
        <begin position="475"/>
        <end position="507"/>
    </location>
</feature>
<organism evidence="3 4">
    <name type="scientific">Koribacter versatilis (strain Ellin345)</name>
    <dbReference type="NCBI Taxonomy" id="204669"/>
    <lineage>
        <taxon>Bacteria</taxon>
        <taxon>Pseudomonadati</taxon>
        <taxon>Acidobacteriota</taxon>
        <taxon>Terriglobia</taxon>
        <taxon>Terriglobales</taxon>
        <taxon>Candidatus Korobacteraceae</taxon>
        <taxon>Candidatus Korobacter</taxon>
    </lineage>
</organism>
<dbReference type="STRING" id="204669.Acid345_3852"/>
<evidence type="ECO:0000256" key="1">
    <source>
        <dbReference type="PROSITE-ProRule" id="PRU00339"/>
    </source>
</evidence>
<dbReference type="HOGENOM" id="CLU_537233_0_0_0"/>
<gene>
    <name evidence="3" type="ordered locus">Acid345_3852</name>
</gene>
<protein>
    <submittedName>
        <fullName evidence="3">Tetratricopeptide repeat protein</fullName>
    </submittedName>
</protein>
<evidence type="ECO:0000313" key="4">
    <source>
        <dbReference type="Proteomes" id="UP000002432"/>
    </source>
</evidence>
<dbReference type="PROSITE" id="PS50005">
    <property type="entry name" value="TPR"/>
    <property type="match status" value="1"/>
</dbReference>
<dbReference type="InterPro" id="IPR011990">
    <property type="entry name" value="TPR-like_helical_dom_sf"/>
</dbReference>
<dbReference type="EnsemblBacteria" id="ABF42852">
    <property type="protein sequence ID" value="ABF42852"/>
    <property type="gene ID" value="Acid345_3852"/>
</dbReference>
<dbReference type="eggNOG" id="COG0457">
    <property type="taxonomic scope" value="Bacteria"/>
</dbReference>
<accession>Q1IJU8</accession>
<dbReference type="KEGG" id="aba:Acid345_3852"/>
<evidence type="ECO:0000256" key="2">
    <source>
        <dbReference type="SAM" id="MobiDB-lite"/>
    </source>
</evidence>
<dbReference type="Gene3D" id="1.25.40.10">
    <property type="entry name" value="Tetratricopeptide repeat domain"/>
    <property type="match status" value="1"/>
</dbReference>
<reference evidence="3 4" key="1">
    <citation type="journal article" date="2009" name="Appl. Environ. Microbiol.">
        <title>Three genomes from the phylum Acidobacteria provide insight into the lifestyles of these microorganisms in soils.</title>
        <authorList>
            <person name="Ward N.L."/>
            <person name="Challacombe J.F."/>
            <person name="Janssen P.H."/>
            <person name="Henrissat B."/>
            <person name="Coutinho P.M."/>
            <person name="Wu M."/>
            <person name="Xie G."/>
            <person name="Haft D.H."/>
            <person name="Sait M."/>
            <person name="Badger J."/>
            <person name="Barabote R.D."/>
            <person name="Bradley B."/>
            <person name="Brettin T.S."/>
            <person name="Brinkac L.M."/>
            <person name="Bruce D."/>
            <person name="Creasy T."/>
            <person name="Daugherty S.C."/>
            <person name="Davidsen T.M."/>
            <person name="DeBoy R.T."/>
            <person name="Detter J.C."/>
            <person name="Dodson R.J."/>
            <person name="Durkin A.S."/>
            <person name="Ganapathy A."/>
            <person name="Gwinn-Giglio M."/>
            <person name="Han C.S."/>
            <person name="Khouri H."/>
            <person name="Kiss H."/>
            <person name="Kothari S.P."/>
            <person name="Madupu R."/>
            <person name="Nelson K.E."/>
            <person name="Nelson W.C."/>
            <person name="Paulsen I."/>
            <person name="Penn K."/>
            <person name="Ren Q."/>
            <person name="Rosovitz M.J."/>
            <person name="Selengut J.D."/>
            <person name="Shrivastava S."/>
            <person name="Sullivan S.A."/>
            <person name="Tapia R."/>
            <person name="Thompson L.S."/>
            <person name="Watkins K.L."/>
            <person name="Yang Q."/>
            <person name="Yu C."/>
            <person name="Zafar N."/>
            <person name="Zhou L."/>
            <person name="Kuske C.R."/>
        </authorList>
    </citation>
    <scope>NUCLEOTIDE SEQUENCE [LARGE SCALE GENOMIC DNA]</scope>
    <source>
        <strain evidence="3 4">Ellin345</strain>
    </source>
</reference>
<keyword evidence="1" id="KW-0802">TPR repeat</keyword>
<dbReference type="InterPro" id="IPR019734">
    <property type="entry name" value="TPR_rpt"/>
</dbReference>
<dbReference type="Proteomes" id="UP000002432">
    <property type="component" value="Chromosome"/>
</dbReference>
<sequence>MGAVLGFFSRIAISSAVITALLIPAAAQQNSKATLDTSEALFAIMAAANNCGYNDEVSSSAPVRAKIRGEVDSALANNPKAAQAEKEVCAFYRDHQQSDAPRTISSYLSLGILASDPPKFLTKVPESDLPPDAAYALGILSPLGRMYEEAGLHQVWLKHKPEYDALIQRYHQPMHDMIDTTDRYLRIQVSGYVGRSYMIYLEPLIGPSLANSRNYGNEYYFVVSPSGANLKMHEIRHTYLHFILDPMAFKRGSDMRRIMPLLASVQNSPLSDAYKQDPTLLTTESLIRAIEARTLPFEKGNDKREDAVLEAESEGLVLTQYFYDRLAEFEKGDTGLEAAYGEWLHFLDLDHEKKRASKITFSQHAAPEVMQASILHKETLLTMGEQALIKGDLDAAEQSANKVLEGKDEDAAKAYFLLARIYTMRGEMESAKSYFYLAIDRGTDARTRAWSHIYLGRIFDLQEKRDEALKQYNAALAENDTKPDTNAAAQRGMKAPYTKPVKQSQAQ</sequence>
<evidence type="ECO:0000313" key="3">
    <source>
        <dbReference type="EMBL" id="ABF42852.1"/>
    </source>
</evidence>
<name>Q1IJU8_KORVE</name>